<evidence type="ECO:0000256" key="3">
    <source>
        <dbReference type="PROSITE-ProRule" id="PRU00339"/>
    </source>
</evidence>
<feature type="signal peptide" evidence="4">
    <location>
        <begin position="1"/>
        <end position="23"/>
    </location>
</feature>
<dbReference type="InterPro" id="IPR012338">
    <property type="entry name" value="Beta-lactam/transpept-like"/>
</dbReference>
<gene>
    <name evidence="6" type="ORF">MUN86_11615</name>
</gene>
<dbReference type="GO" id="GO:0016787">
    <property type="term" value="F:hydrolase activity"/>
    <property type="evidence" value="ECO:0007669"/>
    <property type="project" value="UniProtKB-KW"/>
</dbReference>
<dbReference type="PANTHER" id="PTHR46825">
    <property type="entry name" value="D-ALANYL-D-ALANINE-CARBOXYPEPTIDASE/ENDOPEPTIDASE AMPH"/>
    <property type="match status" value="1"/>
</dbReference>
<name>A0ABY4G0P2_9BACT</name>
<keyword evidence="4" id="KW-0732">Signal</keyword>
<evidence type="ECO:0000313" key="7">
    <source>
        <dbReference type="Proteomes" id="UP000830401"/>
    </source>
</evidence>
<dbReference type="InterPro" id="IPR001466">
    <property type="entry name" value="Beta-lactam-related"/>
</dbReference>
<dbReference type="InterPro" id="IPR019734">
    <property type="entry name" value="TPR_rpt"/>
</dbReference>
<dbReference type="SUPFAM" id="SSF56601">
    <property type="entry name" value="beta-lactamase/transpeptidase-like"/>
    <property type="match status" value="1"/>
</dbReference>
<dbReference type="Proteomes" id="UP000830401">
    <property type="component" value="Chromosome"/>
</dbReference>
<evidence type="ECO:0000256" key="4">
    <source>
        <dbReference type="SAM" id="SignalP"/>
    </source>
</evidence>
<accession>A0ABY4G0P2</accession>
<keyword evidence="7" id="KW-1185">Reference proteome</keyword>
<reference evidence="6" key="1">
    <citation type="submission" date="2022-04" db="EMBL/GenBank/DDBJ databases">
        <title>Hymenobacter sp. isolated from the air.</title>
        <authorList>
            <person name="Won M."/>
            <person name="Lee C.-M."/>
            <person name="Woen H.-Y."/>
            <person name="Kwon S.-W."/>
        </authorList>
    </citation>
    <scope>NUCLEOTIDE SEQUENCE</scope>
    <source>
        <strain evidence="6">5420S-77</strain>
    </source>
</reference>
<evidence type="ECO:0000256" key="1">
    <source>
        <dbReference type="ARBA" id="ARBA00022737"/>
    </source>
</evidence>
<dbReference type="PANTHER" id="PTHR46825:SF9">
    <property type="entry name" value="BETA-LACTAMASE-RELATED DOMAIN-CONTAINING PROTEIN"/>
    <property type="match status" value="1"/>
</dbReference>
<evidence type="ECO:0000256" key="2">
    <source>
        <dbReference type="ARBA" id="ARBA00022803"/>
    </source>
</evidence>
<dbReference type="SUPFAM" id="SSF48452">
    <property type="entry name" value="TPR-like"/>
    <property type="match status" value="1"/>
</dbReference>
<sequence length="463" mass="51701">MLKAFQLLLLCLCGLFSVNFSYGQTNSKTVELDSLLKRAHRLGVFNGNVLVAEQGKIIYQQALGQADARPENRLTEACRFHIGSISKEFNAVGIMVLQEQGKLRLEDPISRYLPELPAWAGQVQIRHLLRYTSGVPQSNWREVKGDADNMQRLKQITALDFTPGAKYVYNLNDVYLQRQIIEKITGMSFNDFVQKKLLKPCGIKSGIVDPTAADKLVARAYNNQGVVDELFYPFAGWTALNIHDFYRWSEGINSFKLISPASTQELLQPFARGSQTGLGGGKMEGGRIVSHVHDGTSGNYQALLVSTPPSGTTILLQTNNKQNNLHDIAEIIQALLDGKPYSPITKSFLSTFQRDFEKMDGQQVLALYEKVKNETPTLYGFNKEELLNETGYYLLGQKRPADAVMIFEYNAKLFPTSGNAFDSLGEAYYRQGNKEKALEKYTQALKLSPGLGSAQKMVAELQK</sequence>
<dbReference type="InterPro" id="IPR050491">
    <property type="entry name" value="AmpC-like"/>
</dbReference>
<organism evidence="6 7">
    <name type="scientific">Hymenobacter volaticus</name>
    <dbReference type="NCBI Taxonomy" id="2932254"/>
    <lineage>
        <taxon>Bacteria</taxon>
        <taxon>Pseudomonadati</taxon>
        <taxon>Bacteroidota</taxon>
        <taxon>Cytophagia</taxon>
        <taxon>Cytophagales</taxon>
        <taxon>Hymenobacteraceae</taxon>
        <taxon>Hymenobacter</taxon>
    </lineage>
</organism>
<feature type="domain" description="Beta-lactamase-related" evidence="5">
    <location>
        <begin position="38"/>
        <end position="327"/>
    </location>
</feature>
<dbReference type="SMART" id="SM00028">
    <property type="entry name" value="TPR"/>
    <property type="match status" value="2"/>
</dbReference>
<feature type="chain" id="PRO_5046721582" evidence="4">
    <location>
        <begin position="24"/>
        <end position="463"/>
    </location>
</feature>
<dbReference type="InterPro" id="IPR013105">
    <property type="entry name" value="TPR_2"/>
</dbReference>
<dbReference type="Pfam" id="PF07719">
    <property type="entry name" value="TPR_2"/>
    <property type="match status" value="1"/>
</dbReference>
<dbReference type="PROSITE" id="PS50005">
    <property type="entry name" value="TPR"/>
    <property type="match status" value="1"/>
</dbReference>
<dbReference type="Gene3D" id="1.25.40.10">
    <property type="entry name" value="Tetratricopeptide repeat domain"/>
    <property type="match status" value="1"/>
</dbReference>
<dbReference type="Gene3D" id="3.40.710.10">
    <property type="entry name" value="DD-peptidase/beta-lactamase superfamily"/>
    <property type="match status" value="1"/>
</dbReference>
<dbReference type="EMBL" id="CP095061">
    <property type="protein sequence ID" value="UOQ64249.1"/>
    <property type="molecule type" value="Genomic_DNA"/>
</dbReference>
<evidence type="ECO:0000259" key="5">
    <source>
        <dbReference type="Pfam" id="PF00144"/>
    </source>
</evidence>
<dbReference type="PROSITE" id="PS50293">
    <property type="entry name" value="TPR_REGION"/>
    <property type="match status" value="1"/>
</dbReference>
<evidence type="ECO:0000313" key="6">
    <source>
        <dbReference type="EMBL" id="UOQ64249.1"/>
    </source>
</evidence>
<feature type="repeat" description="TPR" evidence="3">
    <location>
        <begin position="418"/>
        <end position="451"/>
    </location>
</feature>
<proteinExistence type="predicted"/>
<dbReference type="InterPro" id="IPR011990">
    <property type="entry name" value="TPR-like_helical_dom_sf"/>
</dbReference>
<keyword evidence="2 3" id="KW-0802">TPR repeat</keyword>
<keyword evidence="6" id="KW-0378">Hydrolase</keyword>
<protein>
    <submittedName>
        <fullName evidence="6">Serine hydrolase</fullName>
    </submittedName>
</protein>
<dbReference type="RefSeq" id="WP_245117887.1">
    <property type="nucleotide sequence ID" value="NZ_CP095061.1"/>
</dbReference>
<keyword evidence="1" id="KW-0677">Repeat</keyword>
<dbReference type="Pfam" id="PF00144">
    <property type="entry name" value="Beta-lactamase"/>
    <property type="match status" value="1"/>
</dbReference>